<keyword evidence="3" id="KW-1185">Reference proteome</keyword>
<dbReference type="Pfam" id="PF13676">
    <property type="entry name" value="TIR_2"/>
    <property type="match status" value="1"/>
</dbReference>
<comment type="caution">
    <text evidence="2">The sequence shown here is derived from an EMBL/GenBank/DDBJ whole genome shotgun (WGS) entry which is preliminary data.</text>
</comment>
<proteinExistence type="predicted"/>
<evidence type="ECO:0000313" key="3">
    <source>
        <dbReference type="Proteomes" id="UP000461730"/>
    </source>
</evidence>
<protein>
    <submittedName>
        <fullName evidence="2">TIR domain-containing protein</fullName>
    </submittedName>
</protein>
<dbReference type="EMBL" id="WRXN01000035">
    <property type="protein sequence ID" value="MVT12638.1"/>
    <property type="molecule type" value="Genomic_DNA"/>
</dbReference>
<evidence type="ECO:0000259" key="1">
    <source>
        <dbReference type="Pfam" id="PF13676"/>
    </source>
</evidence>
<dbReference type="Proteomes" id="UP000461730">
    <property type="component" value="Unassembled WGS sequence"/>
</dbReference>
<name>A0A7K1UEC3_9BACT</name>
<dbReference type="GO" id="GO:0007165">
    <property type="term" value="P:signal transduction"/>
    <property type="evidence" value="ECO:0007669"/>
    <property type="project" value="InterPro"/>
</dbReference>
<sequence>MKVRVSNYKSASINDYYDDFATIWARDMRERSIFDLWLHIVDHAARIAKAVKRENPPAIIDDIADTTVWLMSFISFINNQHNQTFSLDKNKVSPSEIIWNKYPAICPVCFDNLILEKFGLENSNNPLEDFENQEPQIKKFISKINDTFINKPCDCLIKTSKKEIRNNIRAKLFDLRLKYAAQLNKSNKMPKAVMEIEAMFEKIFANYYRINSLESIIFSLLSEVGETTQCIVNLYTYDDSREPYSLELAKKRKDRLLEKLADIFSWLFAASIKIRSTYGKIAQSYYETITKNSNPYFNIAELSFAEIIWSKYGRMSDGGNWTNLKCPGCQNAPCECPRDLKIDWSNNTNPNINNETTSEKELKSSQKNLIFISYFRNDLNFLEELKTMLAPLIEKKKLSLWDDTMISSGKNKRDEMESALSLAKAAILLVTPDYLASDFIKENELPPLLELSKKKGTKILWIPVKSSLVKETEIEKYEALHSANKPLDKLSSPQRNAALQKIGNKILDLLES</sequence>
<gene>
    <name evidence="2" type="ORF">GO493_30595</name>
</gene>
<reference evidence="2 3" key="1">
    <citation type="submission" date="2019-12" db="EMBL/GenBank/DDBJ databases">
        <title>Chitinophaga sp. strain ysch24 (GDMCC 1.1355), whole genome shotgun sequence.</title>
        <authorList>
            <person name="Zhang X."/>
        </authorList>
    </citation>
    <scope>NUCLEOTIDE SEQUENCE [LARGE SCALE GENOMIC DNA]</scope>
    <source>
        <strain evidence="3">ysch24</strain>
    </source>
</reference>
<feature type="domain" description="TIR" evidence="1">
    <location>
        <begin position="370"/>
        <end position="467"/>
    </location>
</feature>
<dbReference type="InterPro" id="IPR035897">
    <property type="entry name" value="Toll_tir_struct_dom_sf"/>
</dbReference>
<dbReference type="InterPro" id="IPR000157">
    <property type="entry name" value="TIR_dom"/>
</dbReference>
<dbReference type="SUPFAM" id="SSF52200">
    <property type="entry name" value="Toll/Interleukin receptor TIR domain"/>
    <property type="match status" value="1"/>
</dbReference>
<accession>A0A7K1UEC3</accession>
<evidence type="ECO:0000313" key="2">
    <source>
        <dbReference type="EMBL" id="MVT12638.1"/>
    </source>
</evidence>
<dbReference type="RefSeq" id="WP_157310053.1">
    <property type="nucleotide sequence ID" value="NZ_WRXN01000035.1"/>
</dbReference>
<dbReference type="Gene3D" id="3.40.50.10140">
    <property type="entry name" value="Toll/interleukin-1 receptor homology (TIR) domain"/>
    <property type="match status" value="1"/>
</dbReference>
<organism evidence="2 3">
    <name type="scientific">Chitinophaga tropicalis</name>
    <dbReference type="NCBI Taxonomy" id="2683588"/>
    <lineage>
        <taxon>Bacteria</taxon>
        <taxon>Pseudomonadati</taxon>
        <taxon>Bacteroidota</taxon>
        <taxon>Chitinophagia</taxon>
        <taxon>Chitinophagales</taxon>
        <taxon>Chitinophagaceae</taxon>
        <taxon>Chitinophaga</taxon>
    </lineage>
</organism>
<dbReference type="AlphaFoldDB" id="A0A7K1UEC3"/>